<accession>A0A1Q3DI48</accession>
<dbReference type="CDD" id="cd01650">
    <property type="entry name" value="RT_nLTR_like"/>
    <property type="match status" value="1"/>
</dbReference>
<dbReference type="PANTHER" id="PTHR46890">
    <property type="entry name" value="NON-LTR RETROLELEMENT REVERSE TRANSCRIPTASE-LIKE PROTEIN-RELATED"/>
    <property type="match status" value="1"/>
</dbReference>
<dbReference type="STRING" id="3775.A0A1Q3DI48"/>
<dbReference type="InterPro" id="IPR036691">
    <property type="entry name" value="Endo/exonu/phosph_ase_sf"/>
</dbReference>
<comment type="caution">
    <text evidence="2">The sequence shown here is derived from an EMBL/GenBank/DDBJ whole genome shotgun (WGS) entry which is preliminary data.</text>
</comment>
<dbReference type="SUPFAM" id="SSF56219">
    <property type="entry name" value="DNase I-like"/>
    <property type="match status" value="1"/>
</dbReference>
<dbReference type="SUPFAM" id="SSF56672">
    <property type="entry name" value="DNA/RNA polymerases"/>
    <property type="match status" value="1"/>
</dbReference>
<organism evidence="2 3">
    <name type="scientific">Cephalotus follicularis</name>
    <name type="common">Albany pitcher plant</name>
    <dbReference type="NCBI Taxonomy" id="3775"/>
    <lineage>
        <taxon>Eukaryota</taxon>
        <taxon>Viridiplantae</taxon>
        <taxon>Streptophyta</taxon>
        <taxon>Embryophyta</taxon>
        <taxon>Tracheophyta</taxon>
        <taxon>Spermatophyta</taxon>
        <taxon>Magnoliopsida</taxon>
        <taxon>eudicotyledons</taxon>
        <taxon>Gunneridae</taxon>
        <taxon>Pentapetalae</taxon>
        <taxon>rosids</taxon>
        <taxon>fabids</taxon>
        <taxon>Oxalidales</taxon>
        <taxon>Cephalotaceae</taxon>
        <taxon>Cephalotus</taxon>
    </lineage>
</organism>
<dbReference type="OrthoDB" id="1938625at2759"/>
<dbReference type="InterPro" id="IPR043502">
    <property type="entry name" value="DNA/RNA_pol_sf"/>
</dbReference>
<protein>
    <submittedName>
        <fullName evidence="2">RVT_1 domain-containing protein</fullName>
    </submittedName>
</protein>
<dbReference type="AlphaFoldDB" id="A0A1Q3DI48"/>
<feature type="domain" description="Reverse transcriptase" evidence="1">
    <location>
        <begin position="319"/>
        <end position="597"/>
    </location>
</feature>
<sequence length="637" mass="73058">MQDFNNTVRTAELEDLKSTGLTYTWSNMRMGSATISKKLDRAMGNWEWFQSFGYAYAHTHASGISDHSPITVQLMQQTHTSGRPFKFLNFWAEHPQFLDIVRQEWTKSYTGPLLRRIQLKLKKLKGRLKSLSTRPDSITEALRRRLREVQLQIDGNPEDVELKQQEIKLRNELAISARKEEAFFKQKSRIHWLKEGDFNTAFFHRAVKLRQSKNHITHIQNDLGIWLDLEEDIAQEGIRYFKNLFDKQGSNTQQLLSYPKRILPEHSTSLGSPITRYEVEKAFASINPNKAPGPDGYNGCFFVKAWPIIGEDCIEAVMEFFVTCSLPQDVNNTILALIPKGSNPARYADFRPISCCNYLYKVIAKILANRIKPWLQHLIDPAQSAFIEGRHIKDNILLSQELLKGYHLNRGAPRCALKVDLHKAYDSMDWSFILSMLKLIGCPDIFISWVSQCITTPKFSIAVNGTLHGFFSSGRGLRQGDPLSPYLFVIGMDYLSYLLKPEQANGAFRFHPKCQRLNLNHLCYADDLLIFSASDLKSIGFIRDALEHFKAASGLEVGTAKSSIFFCNTNNRTRQQILRMTLFREDTLPVKYLGLPLITSRLSKHDCAPLMEKIWARTKSWTSKYLSYAGRLLLIKS</sequence>
<dbReference type="InterPro" id="IPR000477">
    <property type="entry name" value="RT_dom"/>
</dbReference>
<evidence type="ECO:0000313" key="2">
    <source>
        <dbReference type="EMBL" id="GAV92089.1"/>
    </source>
</evidence>
<dbReference type="InParanoid" id="A0A1Q3DI48"/>
<dbReference type="InterPro" id="IPR052343">
    <property type="entry name" value="Retrotransposon-Effector_Assoc"/>
</dbReference>
<dbReference type="PROSITE" id="PS50878">
    <property type="entry name" value="RT_POL"/>
    <property type="match status" value="1"/>
</dbReference>
<dbReference type="PANTHER" id="PTHR46890:SF48">
    <property type="entry name" value="RNA-DIRECTED DNA POLYMERASE"/>
    <property type="match status" value="1"/>
</dbReference>
<evidence type="ECO:0000313" key="3">
    <source>
        <dbReference type="Proteomes" id="UP000187406"/>
    </source>
</evidence>
<feature type="non-terminal residue" evidence="2">
    <location>
        <position position="637"/>
    </location>
</feature>
<dbReference type="Pfam" id="PF00078">
    <property type="entry name" value="RVT_1"/>
    <property type="match status" value="1"/>
</dbReference>
<dbReference type="Proteomes" id="UP000187406">
    <property type="component" value="Unassembled WGS sequence"/>
</dbReference>
<proteinExistence type="predicted"/>
<gene>
    <name evidence="2" type="ORF">CFOL_v3_35471</name>
</gene>
<keyword evidence="3" id="KW-1185">Reference proteome</keyword>
<name>A0A1Q3DI48_CEPFO</name>
<reference evidence="3" key="1">
    <citation type="submission" date="2016-04" db="EMBL/GenBank/DDBJ databases">
        <title>Cephalotus genome sequencing.</title>
        <authorList>
            <person name="Fukushima K."/>
            <person name="Hasebe M."/>
            <person name="Fang X."/>
        </authorList>
    </citation>
    <scope>NUCLEOTIDE SEQUENCE [LARGE SCALE GENOMIC DNA]</scope>
    <source>
        <strain evidence="3">cv. St1</strain>
    </source>
</reference>
<evidence type="ECO:0000259" key="1">
    <source>
        <dbReference type="PROSITE" id="PS50878"/>
    </source>
</evidence>
<dbReference type="EMBL" id="BDDD01008741">
    <property type="protein sequence ID" value="GAV92089.1"/>
    <property type="molecule type" value="Genomic_DNA"/>
</dbReference>